<protein>
    <submittedName>
        <fullName evidence="1">Toxin-antitoxin system YwqK family antitoxin</fullName>
    </submittedName>
</protein>
<dbReference type="Proteomes" id="UP001597012">
    <property type="component" value="Unassembled WGS sequence"/>
</dbReference>
<evidence type="ECO:0000313" key="2">
    <source>
        <dbReference type="Proteomes" id="UP001597012"/>
    </source>
</evidence>
<sequence length="160" mass="19272">MFRRIYILLAFVLLSATVPEDNTYEKSYYENGKLKSEGWLRFNVKTGYWKFYHENGRLSSQGHYEYGKKEKYWYFYSKHSVREQEGHFADGEKINWWLFYDKQGRINHKCQLNKGVKNGFCLKYIDNELTSAEKYKNGKKIKEWSSFGAFRKDNSMSDLK</sequence>
<dbReference type="EMBL" id="JBHTHY010000014">
    <property type="protein sequence ID" value="MFD0798833.1"/>
    <property type="molecule type" value="Genomic_DNA"/>
</dbReference>
<organism evidence="1 2">
    <name type="scientific">Maribacter chungangensis</name>
    <dbReference type="NCBI Taxonomy" id="1069117"/>
    <lineage>
        <taxon>Bacteria</taxon>
        <taxon>Pseudomonadati</taxon>
        <taxon>Bacteroidota</taxon>
        <taxon>Flavobacteriia</taxon>
        <taxon>Flavobacteriales</taxon>
        <taxon>Flavobacteriaceae</taxon>
        <taxon>Maribacter</taxon>
    </lineage>
</organism>
<dbReference type="RefSeq" id="WP_379935740.1">
    <property type="nucleotide sequence ID" value="NZ_JBHTHY010000014.1"/>
</dbReference>
<dbReference type="Gene3D" id="3.90.930.1">
    <property type="match status" value="1"/>
</dbReference>
<gene>
    <name evidence="1" type="ORF">ACFQZJ_15285</name>
</gene>
<accession>A0ABW3B6J0</accession>
<dbReference type="SUPFAM" id="SSF82185">
    <property type="entry name" value="Histone H3 K4-specific methyltransferase SET7/9 N-terminal domain"/>
    <property type="match status" value="2"/>
</dbReference>
<comment type="caution">
    <text evidence="1">The sequence shown here is derived from an EMBL/GenBank/DDBJ whole genome shotgun (WGS) entry which is preliminary data.</text>
</comment>
<keyword evidence="2" id="KW-1185">Reference proteome</keyword>
<proteinExistence type="predicted"/>
<evidence type="ECO:0000313" key="1">
    <source>
        <dbReference type="EMBL" id="MFD0798833.1"/>
    </source>
</evidence>
<reference evidence="2" key="1">
    <citation type="journal article" date="2019" name="Int. J. Syst. Evol. Microbiol.">
        <title>The Global Catalogue of Microorganisms (GCM) 10K type strain sequencing project: providing services to taxonomists for standard genome sequencing and annotation.</title>
        <authorList>
            <consortium name="The Broad Institute Genomics Platform"/>
            <consortium name="The Broad Institute Genome Sequencing Center for Infectious Disease"/>
            <person name="Wu L."/>
            <person name="Ma J."/>
        </authorList>
    </citation>
    <scope>NUCLEOTIDE SEQUENCE [LARGE SCALE GENOMIC DNA]</scope>
    <source>
        <strain evidence="2">CCUG 61948</strain>
    </source>
</reference>
<name>A0ABW3B6J0_9FLAO</name>